<evidence type="ECO:0000256" key="1">
    <source>
        <dbReference type="SAM" id="Phobius"/>
    </source>
</evidence>
<keyword evidence="1" id="KW-0472">Membrane</keyword>
<evidence type="ECO:0000313" key="3">
    <source>
        <dbReference type="Proteomes" id="UP001176961"/>
    </source>
</evidence>
<name>A0AA36DPL5_CYLNA</name>
<feature type="transmembrane region" description="Helical" evidence="1">
    <location>
        <begin position="77"/>
        <end position="98"/>
    </location>
</feature>
<dbReference type="Proteomes" id="UP001176961">
    <property type="component" value="Unassembled WGS sequence"/>
</dbReference>
<keyword evidence="3" id="KW-1185">Reference proteome</keyword>
<gene>
    <name evidence="2" type="ORF">CYNAS_LOCUS3346</name>
</gene>
<protein>
    <submittedName>
        <fullName evidence="2">Uncharacterized protein</fullName>
    </submittedName>
</protein>
<keyword evidence="1" id="KW-1133">Transmembrane helix</keyword>
<sequence length="192" mass="22231">MARKDLRHVLLPDIHKLSSKTLKKTELSKLQSVQYSSYQSWAVLFGCLGSKYNRSVDLLHQQIYAFASIINTLLSKIMQYMSSIVLTHAVIAFYSTYISDRKICRENRQLNADMNRTLSLTVFWGLKVRYKCRFIKAAYVEYLLGRYPGGLHKVTDDAALLIQRHQYHRIRGLAARVVVAYARQLYMVGSFL</sequence>
<proteinExistence type="predicted"/>
<dbReference type="AlphaFoldDB" id="A0AA36DPL5"/>
<dbReference type="EMBL" id="CATQJL010000001">
    <property type="protein sequence ID" value="CAJ0591363.1"/>
    <property type="molecule type" value="Genomic_DNA"/>
</dbReference>
<organism evidence="2 3">
    <name type="scientific">Cylicocyclus nassatus</name>
    <name type="common">Nematode worm</name>
    <dbReference type="NCBI Taxonomy" id="53992"/>
    <lineage>
        <taxon>Eukaryota</taxon>
        <taxon>Metazoa</taxon>
        <taxon>Ecdysozoa</taxon>
        <taxon>Nematoda</taxon>
        <taxon>Chromadorea</taxon>
        <taxon>Rhabditida</taxon>
        <taxon>Rhabditina</taxon>
        <taxon>Rhabditomorpha</taxon>
        <taxon>Strongyloidea</taxon>
        <taxon>Strongylidae</taxon>
        <taxon>Cylicocyclus</taxon>
    </lineage>
</organism>
<comment type="caution">
    <text evidence="2">The sequence shown here is derived from an EMBL/GenBank/DDBJ whole genome shotgun (WGS) entry which is preliminary data.</text>
</comment>
<evidence type="ECO:0000313" key="2">
    <source>
        <dbReference type="EMBL" id="CAJ0591363.1"/>
    </source>
</evidence>
<reference evidence="2" key="1">
    <citation type="submission" date="2023-07" db="EMBL/GenBank/DDBJ databases">
        <authorList>
            <consortium name="CYATHOMIX"/>
        </authorList>
    </citation>
    <scope>NUCLEOTIDE SEQUENCE</scope>
    <source>
        <strain evidence="2">N/A</strain>
    </source>
</reference>
<keyword evidence="1" id="KW-0812">Transmembrane</keyword>
<accession>A0AA36DPL5</accession>